<dbReference type="Proteomes" id="UP001458880">
    <property type="component" value="Unassembled WGS sequence"/>
</dbReference>
<evidence type="ECO:0000313" key="2">
    <source>
        <dbReference type="Proteomes" id="UP001458880"/>
    </source>
</evidence>
<sequence length="84" mass="9715">MGELRGAEAATTLGTTVEKREVHVYSRRCPMTSLRCYNYSKEEVVRENKRNLAEIPLKVVVLSEIHVYLRTETRFSIDENKGNK</sequence>
<reference evidence="1 2" key="1">
    <citation type="journal article" date="2024" name="BMC Genomics">
        <title>De novo assembly and annotation of Popillia japonica's genome with initial clues to its potential as an invasive pest.</title>
        <authorList>
            <person name="Cucini C."/>
            <person name="Boschi S."/>
            <person name="Funari R."/>
            <person name="Cardaioli E."/>
            <person name="Iannotti N."/>
            <person name="Marturano G."/>
            <person name="Paoli F."/>
            <person name="Bruttini M."/>
            <person name="Carapelli A."/>
            <person name="Frati F."/>
            <person name="Nardi F."/>
        </authorList>
    </citation>
    <scope>NUCLEOTIDE SEQUENCE [LARGE SCALE GENOMIC DNA]</scope>
    <source>
        <strain evidence="1">DMR45628</strain>
    </source>
</reference>
<comment type="caution">
    <text evidence="1">The sequence shown here is derived from an EMBL/GenBank/DDBJ whole genome shotgun (WGS) entry which is preliminary data.</text>
</comment>
<name>A0AAW1IEF5_POPJA</name>
<protein>
    <submittedName>
        <fullName evidence="1">Uncharacterized protein</fullName>
    </submittedName>
</protein>
<accession>A0AAW1IEF5</accession>
<dbReference type="EMBL" id="JASPKY010000616">
    <property type="protein sequence ID" value="KAK9687883.1"/>
    <property type="molecule type" value="Genomic_DNA"/>
</dbReference>
<proteinExistence type="predicted"/>
<organism evidence="1 2">
    <name type="scientific">Popillia japonica</name>
    <name type="common">Japanese beetle</name>
    <dbReference type="NCBI Taxonomy" id="7064"/>
    <lineage>
        <taxon>Eukaryota</taxon>
        <taxon>Metazoa</taxon>
        <taxon>Ecdysozoa</taxon>
        <taxon>Arthropoda</taxon>
        <taxon>Hexapoda</taxon>
        <taxon>Insecta</taxon>
        <taxon>Pterygota</taxon>
        <taxon>Neoptera</taxon>
        <taxon>Endopterygota</taxon>
        <taxon>Coleoptera</taxon>
        <taxon>Polyphaga</taxon>
        <taxon>Scarabaeiformia</taxon>
        <taxon>Scarabaeidae</taxon>
        <taxon>Rutelinae</taxon>
        <taxon>Popillia</taxon>
    </lineage>
</organism>
<keyword evidence="2" id="KW-1185">Reference proteome</keyword>
<gene>
    <name evidence="1" type="ORF">QE152_g35933</name>
</gene>
<evidence type="ECO:0000313" key="1">
    <source>
        <dbReference type="EMBL" id="KAK9687883.1"/>
    </source>
</evidence>
<dbReference type="AlphaFoldDB" id="A0AAW1IEF5"/>